<evidence type="ECO:0000313" key="3">
    <source>
        <dbReference type="Proteomes" id="UP000516437"/>
    </source>
</evidence>
<dbReference type="OrthoDB" id="1423323at2759"/>
<protein>
    <submittedName>
        <fullName evidence="2">Uncharacterized protein</fullName>
    </submittedName>
</protein>
<accession>A0A6A1WLZ6</accession>
<dbReference type="PANTHER" id="PTHR33144">
    <property type="entry name" value="OS10G0409366 PROTEIN-RELATED"/>
    <property type="match status" value="1"/>
</dbReference>
<sequence length="226" mass="25673">MLPSPSNDDKMLDDARVHKARGVMHMAKVWNLAKGVEGGVFGQFTGCLARVSNQIPLDALDWRRVLMAKRSVISESPMGNVVKQHFFKDLGEKWRNHKCTLKERHFDEAMTPQEGRRPRGKRSRSFQTSLHTEGSRSFAHHAYEMWQIEEILCNESATSQPSRQSRMEGTINWSPFDSYAQVLGLERHDCIRGMGLGPTPSANSTNTCIILNRSGYSVEQILDRKN</sequence>
<dbReference type="AlphaFoldDB" id="A0A6A1WLZ6"/>
<feature type="region of interest" description="Disordered" evidence="1">
    <location>
        <begin position="105"/>
        <end position="133"/>
    </location>
</feature>
<keyword evidence="3" id="KW-1185">Reference proteome</keyword>
<evidence type="ECO:0000313" key="2">
    <source>
        <dbReference type="EMBL" id="KAB1223850.1"/>
    </source>
</evidence>
<proteinExistence type="predicted"/>
<dbReference type="PANTHER" id="PTHR33144:SF25">
    <property type="entry name" value="DUF4216 DOMAIN-CONTAINING PROTEIN"/>
    <property type="match status" value="1"/>
</dbReference>
<dbReference type="Proteomes" id="UP000516437">
    <property type="component" value="Chromosome 2"/>
</dbReference>
<reference evidence="2 3" key="1">
    <citation type="journal article" date="2019" name="Plant Biotechnol. J.">
        <title>The red bayberry genome and genetic basis of sex determination.</title>
        <authorList>
            <person name="Jia H.M."/>
            <person name="Jia H.J."/>
            <person name="Cai Q.L."/>
            <person name="Wang Y."/>
            <person name="Zhao H.B."/>
            <person name="Yang W.F."/>
            <person name="Wang G.Y."/>
            <person name="Li Y.H."/>
            <person name="Zhan D.L."/>
            <person name="Shen Y.T."/>
            <person name="Niu Q.F."/>
            <person name="Chang L."/>
            <person name="Qiu J."/>
            <person name="Zhao L."/>
            <person name="Xie H.B."/>
            <person name="Fu W.Y."/>
            <person name="Jin J."/>
            <person name="Li X.W."/>
            <person name="Jiao Y."/>
            <person name="Zhou C.C."/>
            <person name="Tu T."/>
            <person name="Chai C.Y."/>
            <person name="Gao J.L."/>
            <person name="Fan L.J."/>
            <person name="van de Weg E."/>
            <person name="Wang J.Y."/>
            <person name="Gao Z.S."/>
        </authorList>
    </citation>
    <scope>NUCLEOTIDE SEQUENCE [LARGE SCALE GENOMIC DNA]</scope>
    <source>
        <tissue evidence="2">Leaves</tissue>
    </source>
</reference>
<dbReference type="EMBL" id="RXIC02000020">
    <property type="protein sequence ID" value="KAB1223850.1"/>
    <property type="molecule type" value="Genomic_DNA"/>
</dbReference>
<gene>
    <name evidence="2" type="ORF">CJ030_MR2G009203</name>
</gene>
<name>A0A6A1WLZ6_9ROSI</name>
<comment type="caution">
    <text evidence="2">The sequence shown here is derived from an EMBL/GenBank/DDBJ whole genome shotgun (WGS) entry which is preliminary data.</text>
</comment>
<organism evidence="2 3">
    <name type="scientific">Morella rubra</name>
    <name type="common">Chinese bayberry</name>
    <dbReference type="NCBI Taxonomy" id="262757"/>
    <lineage>
        <taxon>Eukaryota</taxon>
        <taxon>Viridiplantae</taxon>
        <taxon>Streptophyta</taxon>
        <taxon>Embryophyta</taxon>
        <taxon>Tracheophyta</taxon>
        <taxon>Spermatophyta</taxon>
        <taxon>Magnoliopsida</taxon>
        <taxon>eudicotyledons</taxon>
        <taxon>Gunneridae</taxon>
        <taxon>Pentapetalae</taxon>
        <taxon>rosids</taxon>
        <taxon>fabids</taxon>
        <taxon>Fagales</taxon>
        <taxon>Myricaceae</taxon>
        <taxon>Morella</taxon>
    </lineage>
</organism>
<evidence type="ECO:0000256" key="1">
    <source>
        <dbReference type="SAM" id="MobiDB-lite"/>
    </source>
</evidence>